<dbReference type="Pfam" id="PF00358">
    <property type="entry name" value="PTS_EIIA_1"/>
    <property type="match status" value="1"/>
</dbReference>
<feature type="transmembrane region" description="Helical" evidence="12">
    <location>
        <begin position="207"/>
        <end position="230"/>
    </location>
</feature>
<dbReference type="PROSITE" id="PS00371">
    <property type="entry name" value="PTS_EIIA_TYPE_1_HIS"/>
    <property type="match status" value="1"/>
</dbReference>
<keyword evidence="8" id="KW-0418">Kinase</keyword>
<evidence type="ECO:0000256" key="6">
    <source>
        <dbReference type="ARBA" id="ARBA00022683"/>
    </source>
</evidence>
<dbReference type="InterPro" id="IPR001127">
    <property type="entry name" value="PTS_EIIA_1_perm"/>
</dbReference>
<evidence type="ECO:0000256" key="7">
    <source>
        <dbReference type="ARBA" id="ARBA00022692"/>
    </source>
</evidence>
<evidence type="ECO:0000256" key="8">
    <source>
        <dbReference type="ARBA" id="ARBA00022777"/>
    </source>
</evidence>
<dbReference type="Proteomes" id="UP000196125">
    <property type="component" value="Unassembled WGS sequence"/>
</dbReference>
<dbReference type="InterPro" id="IPR003352">
    <property type="entry name" value="PTS_EIIC"/>
</dbReference>
<feature type="transmembrane region" description="Helical" evidence="12">
    <location>
        <begin position="141"/>
        <end position="161"/>
    </location>
</feature>
<keyword evidence="9 12" id="KW-1133">Transmembrane helix</keyword>
<feature type="transmembrane region" description="Helical" evidence="12">
    <location>
        <begin position="359"/>
        <end position="380"/>
    </location>
</feature>
<feature type="domain" description="PTS EIIC type-1" evidence="15">
    <location>
        <begin position="102"/>
        <end position="470"/>
    </location>
</feature>
<keyword evidence="2" id="KW-0813">Transport</keyword>
<keyword evidence="7 12" id="KW-0812">Transmembrane</keyword>
<evidence type="ECO:0000313" key="16">
    <source>
        <dbReference type="EMBL" id="MDW6004104.1"/>
    </source>
</evidence>
<feature type="transmembrane region" description="Helical" evidence="12">
    <location>
        <begin position="333"/>
        <end position="352"/>
    </location>
</feature>
<evidence type="ECO:0000256" key="3">
    <source>
        <dbReference type="ARBA" id="ARBA00022475"/>
    </source>
</evidence>
<evidence type="ECO:0000313" key="19">
    <source>
        <dbReference type="Proteomes" id="UP001283366"/>
    </source>
</evidence>
<dbReference type="InterPro" id="IPR013013">
    <property type="entry name" value="PTS_EIIC_1"/>
</dbReference>
<keyword evidence="5 16" id="KW-0808">Transferase</keyword>
<evidence type="ECO:0000256" key="1">
    <source>
        <dbReference type="ARBA" id="ARBA00004651"/>
    </source>
</evidence>
<dbReference type="SUPFAM" id="SSF51261">
    <property type="entry name" value="Duplicated hybrid motif"/>
    <property type="match status" value="1"/>
</dbReference>
<keyword evidence="19" id="KW-1185">Reference proteome</keyword>
<dbReference type="GO" id="GO:0008982">
    <property type="term" value="F:protein-N(PI)-phosphohistidine-sugar phosphotransferase activity"/>
    <property type="evidence" value="ECO:0007669"/>
    <property type="project" value="InterPro"/>
</dbReference>
<dbReference type="CDD" id="cd00212">
    <property type="entry name" value="PTS_IIB_glc"/>
    <property type="match status" value="1"/>
</dbReference>
<keyword evidence="10 12" id="KW-0472">Membrane</keyword>
<dbReference type="PROSITE" id="PS51093">
    <property type="entry name" value="PTS_EIIA_TYPE_1"/>
    <property type="match status" value="1"/>
</dbReference>
<dbReference type="EC" id="2.7.1.-" evidence="16"/>
<dbReference type="GO" id="GO:0090589">
    <property type="term" value="F:protein-phosphocysteine-trehalose phosphotransferase system transporter activity"/>
    <property type="evidence" value="ECO:0007669"/>
    <property type="project" value="TreeGrafter"/>
</dbReference>
<dbReference type="Gene3D" id="3.30.1360.60">
    <property type="entry name" value="Glucose permease domain IIB"/>
    <property type="match status" value="1"/>
</dbReference>
<feature type="domain" description="PTS EIIA type-1" evidence="13">
    <location>
        <begin position="507"/>
        <end position="611"/>
    </location>
</feature>
<comment type="subcellular location">
    <subcellularLocation>
        <location evidence="1">Cell membrane</location>
        <topology evidence="1">Multi-pass membrane protein</topology>
    </subcellularLocation>
</comment>
<dbReference type="InterPro" id="IPR001996">
    <property type="entry name" value="PTS_IIB_1"/>
</dbReference>
<dbReference type="NCBIfam" id="TIGR01995">
    <property type="entry name" value="PTS-II-ABC-beta"/>
    <property type="match status" value="1"/>
</dbReference>
<dbReference type="PANTHER" id="PTHR30175">
    <property type="entry name" value="PHOSPHOTRANSFERASE SYSTEM TRANSPORT PROTEIN"/>
    <property type="match status" value="1"/>
</dbReference>
<evidence type="ECO:0000259" key="13">
    <source>
        <dbReference type="PROSITE" id="PS51093"/>
    </source>
</evidence>
<evidence type="ECO:0000256" key="9">
    <source>
        <dbReference type="ARBA" id="ARBA00022989"/>
    </source>
</evidence>
<feature type="transmembrane region" description="Helical" evidence="12">
    <location>
        <begin position="291"/>
        <end position="313"/>
    </location>
</feature>
<evidence type="ECO:0000259" key="14">
    <source>
        <dbReference type="PROSITE" id="PS51098"/>
    </source>
</evidence>
<evidence type="ECO:0000256" key="12">
    <source>
        <dbReference type="SAM" id="Phobius"/>
    </source>
</evidence>
<dbReference type="GO" id="GO:0005886">
    <property type="term" value="C:plasma membrane"/>
    <property type="evidence" value="ECO:0007669"/>
    <property type="project" value="UniProtKB-SubCell"/>
</dbReference>
<accession>A0A1Y6IN83</accession>
<evidence type="ECO:0000313" key="17">
    <source>
        <dbReference type="EMBL" id="SMR99098.1"/>
    </source>
</evidence>
<evidence type="ECO:0000256" key="2">
    <source>
        <dbReference type="ARBA" id="ARBA00022448"/>
    </source>
</evidence>
<dbReference type="AlphaFoldDB" id="A0A1Y6IN83"/>
<dbReference type="Pfam" id="PF02378">
    <property type="entry name" value="PTS_EIIC"/>
    <property type="match status" value="1"/>
</dbReference>
<feature type="domain" description="PTS EIIB type-1" evidence="14">
    <location>
        <begin position="6"/>
        <end position="88"/>
    </location>
</feature>
<dbReference type="InterPro" id="IPR018113">
    <property type="entry name" value="PTrfase_EIIB_Cys"/>
</dbReference>
<feature type="active site" description="Phosphocysteine intermediate; for EIIB activity" evidence="11">
    <location>
        <position position="28"/>
    </location>
</feature>
<dbReference type="PROSITE" id="PS51103">
    <property type="entry name" value="PTS_EIIC_TYPE_1"/>
    <property type="match status" value="1"/>
</dbReference>
<evidence type="ECO:0000256" key="5">
    <source>
        <dbReference type="ARBA" id="ARBA00022679"/>
    </source>
</evidence>
<dbReference type="EMBL" id="JAWRCO010000001">
    <property type="protein sequence ID" value="MDW6004104.1"/>
    <property type="molecule type" value="Genomic_DNA"/>
</dbReference>
<dbReference type="InterPro" id="IPR011055">
    <property type="entry name" value="Dup_hybrid_motif"/>
</dbReference>
<keyword evidence="3" id="KW-1003">Cell membrane</keyword>
<dbReference type="CDD" id="cd00210">
    <property type="entry name" value="PTS_IIA_glc"/>
    <property type="match status" value="1"/>
</dbReference>
<dbReference type="OrthoDB" id="92465at2"/>
<dbReference type="PANTHER" id="PTHR30175:SF1">
    <property type="entry name" value="PTS SYSTEM ARBUTIN-, CELLOBIOSE-, AND SALICIN-SPECIFIC EIIBC COMPONENT-RELATED"/>
    <property type="match status" value="1"/>
</dbReference>
<evidence type="ECO:0000313" key="18">
    <source>
        <dbReference type="Proteomes" id="UP000196125"/>
    </source>
</evidence>
<dbReference type="EMBL" id="FXXI01000001">
    <property type="protein sequence ID" value="SMR99098.1"/>
    <property type="molecule type" value="Genomic_DNA"/>
</dbReference>
<feature type="transmembrane region" description="Helical" evidence="12">
    <location>
        <begin position="96"/>
        <end position="121"/>
    </location>
</feature>
<dbReference type="InterPro" id="IPR011297">
    <property type="entry name" value="PTS_IIABC_b_glu"/>
</dbReference>
<sequence length="637" mass="69244">MKQTDQKTAERILEYIGGAANVQGMIHCTTRLRFILKQDAFVQTEQLKQMPEIIAIVNSGGQFQLVIGNHVAQLYDLIQPHLHSTKTREPFSPKNLLNSLIYTISSIFSPMIGVLAGAGLLKGLLALLVALTWVDTDSGTFRILNAAGDSLFFFLPIFLGYTSARKFGCNYFVGMAIGGALIHPSILTQVNGLFEGELQSQALLQENFLGIPISYINYTSSVIPVIFATWLNAHIESVFKKILPASVANLFMPFFCLLISVPLTFLVTGPIAASISHSLANLLFSASQSHLVLAGMILGAFWQVFVIFGLHWGTVPIIINNLAVSGFDILTPLLLPAVFGQIGASIGVSLKASQKQTRALSNSAALTGVFGITEPAIYAVNLPRKWPFIFGCIGGAIGGGIIGFYQTKAYYIGLPSILSLIQYIPPQGIDYTVYAAAFGTFTSMLLAALLTLLFYREPQKASQEEETQPEVIPEEKNQQVVASTEALQETIFSPLQGKVISLPEVADEMFSSELLGKGVAIIPDSGILYSPVDGIVESFFKTKHAIGIKSDRGAELLIHVGIDTVQLNGRFFTSLVKAGQHVSQGDELLHFDIEAIRDAGYDMTTPILITNFDEYMDIFPATQDPETQVQKPLLLLV</sequence>
<dbReference type="SUPFAM" id="SSF55604">
    <property type="entry name" value="Glucose permease domain IIB"/>
    <property type="match status" value="1"/>
</dbReference>
<evidence type="ECO:0000256" key="10">
    <source>
        <dbReference type="ARBA" id="ARBA00023136"/>
    </source>
</evidence>
<dbReference type="Proteomes" id="UP001283366">
    <property type="component" value="Unassembled WGS sequence"/>
</dbReference>
<name>A0A1Y6IN83_9VIBR</name>
<dbReference type="NCBIfam" id="TIGR00830">
    <property type="entry name" value="PTBA"/>
    <property type="match status" value="1"/>
</dbReference>
<protein>
    <submittedName>
        <fullName evidence="16">Beta-glucoside-specific PTS transporter subunit IIABC</fullName>
        <ecNumber evidence="16">2.7.1.-</ecNumber>
    </submittedName>
    <submittedName>
        <fullName evidence="17">PTS system beta-glucoside-specific EIIBCA component</fullName>
    </submittedName>
</protein>
<evidence type="ECO:0000256" key="11">
    <source>
        <dbReference type="PROSITE-ProRule" id="PRU00421"/>
    </source>
</evidence>
<dbReference type="GO" id="GO:0016301">
    <property type="term" value="F:kinase activity"/>
    <property type="evidence" value="ECO:0007669"/>
    <property type="project" value="UniProtKB-KW"/>
</dbReference>
<dbReference type="GO" id="GO:0009401">
    <property type="term" value="P:phosphoenolpyruvate-dependent sugar phosphotransferase system"/>
    <property type="evidence" value="ECO:0007669"/>
    <property type="project" value="UniProtKB-KW"/>
</dbReference>
<dbReference type="PROSITE" id="PS01035">
    <property type="entry name" value="PTS_EIIB_TYPE_1_CYS"/>
    <property type="match status" value="1"/>
</dbReference>
<dbReference type="InterPro" id="IPR036878">
    <property type="entry name" value="Glu_permease_IIB"/>
</dbReference>
<feature type="transmembrane region" description="Helical" evidence="12">
    <location>
        <begin position="431"/>
        <end position="455"/>
    </location>
</feature>
<organism evidence="17 18">
    <name type="scientific">Vibrio mangrovi</name>
    <dbReference type="NCBI Taxonomy" id="474394"/>
    <lineage>
        <taxon>Bacteria</taxon>
        <taxon>Pseudomonadati</taxon>
        <taxon>Pseudomonadota</taxon>
        <taxon>Gammaproteobacteria</taxon>
        <taxon>Vibrionales</taxon>
        <taxon>Vibrionaceae</taxon>
        <taxon>Vibrio</taxon>
    </lineage>
</organism>
<gene>
    <name evidence="17" type="primary">bglF_1</name>
    <name evidence="16" type="ORF">SBX37_14685</name>
    <name evidence="17" type="ORF">VIM7927_00320</name>
</gene>
<dbReference type="PROSITE" id="PS51098">
    <property type="entry name" value="PTS_EIIB_TYPE_1"/>
    <property type="match status" value="1"/>
</dbReference>
<dbReference type="InterPro" id="IPR050558">
    <property type="entry name" value="PTS_Sugar-Specific_Components"/>
</dbReference>
<feature type="transmembrane region" description="Helical" evidence="12">
    <location>
        <begin position="168"/>
        <end position="187"/>
    </location>
</feature>
<dbReference type="RefSeq" id="WP_087479158.1">
    <property type="nucleotide sequence ID" value="NZ_AP024883.1"/>
</dbReference>
<reference evidence="17 18" key="1">
    <citation type="submission" date="2017-05" db="EMBL/GenBank/DDBJ databases">
        <authorList>
            <person name="Song R."/>
            <person name="Chenine A.L."/>
            <person name="Ruprecht R.M."/>
        </authorList>
    </citation>
    <scope>NUCLEOTIDE SEQUENCE [LARGE SCALE GENOMIC DNA]</scope>
    <source>
        <strain evidence="17 18">CECT 7927</strain>
    </source>
</reference>
<proteinExistence type="predicted"/>
<keyword evidence="6" id="KW-0598">Phosphotransferase system</keyword>
<dbReference type="Gene3D" id="2.70.70.10">
    <property type="entry name" value="Glucose Permease (Domain IIA)"/>
    <property type="match status" value="1"/>
</dbReference>
<keyword evidence="4" id="KW-0762">Sugar transport</keyword>
<dbReference type="GO" id="GO:0015771">
    <property type="term" value="P:trehalose transport"/>
    <property type="evidence" value="ECO:0007669"/>
    <property type="project" value="TreeGrafter"/>
</dbReference>
<reference evidence="16 19" key="2">
    <citation type="submission" date="2023-11" db="EMBL/GenBank/DDBJ databases">
        <title>Plant-associative lifestyle of Vibrio porteresiae and its evolutionary dynamics.</title>
        <authorList>
            <person name="Rameshkumar N."/>
            <person name="Kirti K."/>
        </authorList>
    </citation>
    <scope>NUCLEOTIDE SEQUENCE [LARGE SCALE GENOMIC DNA]</scope>
    <source>
        <strain evidence="16 19">MSSRF38</strain>
    </source>
</reference>
<dbReference type="FunFam" id="2.70.70.10:FF:000001">
    <property type="entry name" value="PTS system glucose-specific IIA component"/>
    <property type="match status" value="1"/>
</dbReference>
<evidence type="ECO:0000256" key="4">
    <source>
        <dbReference type="ARBA" id="ARBA00022597"/>
    </source>
</evidence>
<feature type="transmembrane region" description="Helical" evidence="12">
    <location>
        <begin position="386"/>
        <end position="404"/>
    </location>
</feature>
<evidence type="ECO:0000259" key="15">
    <source>
        <dbReference type="PROSITE" id="PS51103"/>
    </source>
</evidence>
<dbReference type="Pfam" id="PF00367">
    <property type="entry name" value="PTS_EIIB"/>
    <property type="match status" value="1"/>
</dbReference>